<comment type="caution">
    <text evidence="3">The sequence shown here is derived from an EMBL/GenBank/DDBJ whole genome shotgun (WGS) entry which is preliminary data.</text>
</comment>
<evidence type="ECO:0000256" key="1">
    <source>
        <dbReference type="ARBA" id="ARBA00038310"/>
    </source>
</evidence>
<dbReference type="Proteomes" id="UP000291144">
    <property type="component" value="Unassembled WGS sequence"/>
</dbReference>
<dbReference type="OrthoDB" id="5450317at2"/>
<feature type="domain" description="Amidohydrolase-related" evidence="2">
    <location>
        <begin position="18"/>
        <end position="288"/>
    </location>
</feature>
<organism evidence="3 4">
    <name type="scientific">Kribbella pittospori</name>
    <dbReference type="NCBI Taxonomy" id="722689"/>
    <lineage>
        <taxon>Bacteria</taxon>
        <taxon>Bacillati</taxon>
        <taxon>Actinomycetota</taxon>
        <taxon>Actinomycetes</taxon>
        <taxon>Propionibacteriales</taxon>
        <taxon>Kribbellaceae</taxon>
        <taxon>Kribbella</taxon>
    </lineage>
</organism>
<dbReference type="Gene3D" id="3.20.20.140">
    <property type="entry name" value="Metal-dependent hydrolases"/>
    <property type="match status" value="1"/>
</dbReference>
<name>A0A4R0K1D5_9ACTN</name>
<dbReference type="GO" id="GO:0016787">
    <property type="term" value="F:hydrolase activity"/>
    <property type="evidence" value="ECO:0007669"/>
    <property type="project" value="InterPro"/>
</dbReference>
<dbReference type="EMBL" id="SJKB01000023">
    <property type="protein sequence ID" value="TCC51488.1"/>
    <property type="molecule type" value="Genomic_DNA"/>
</dbReference>
<evidence type="ECO:0000259" key="2">
    <source>
        <dbReference type="Pfam" id="PF04909"/>
    </source>
</evidence>
<dbReference type="InterPro" id="IPR032466">
    <property type="entry name" value="Metal_Hydrolase"/>
</dbReference>
<evidence type="ECO:0000313" key="3">
    <source>
        <dbReference type="EMBL" id="TCC51488.1"/>
    </source>
</evidence>
<dbReference type="Pfam" id="PF04909">
    <property type="entry name" value="Amidohydro_2"/>
    <property type="match status" value="1"/>
</dbReference>
<proteinExistence type="inferred from homology"/>
<gene>
    <name evidence="3" type="ORF">E0H73_40945</name>
</gene>
<dbReference type="InterPro" id="IPR052350">
    <property type="entry name" value="Metallo-dep_Lactonases"/>
</dbReference>
<dbReference type="PANTHER" id="PTHR43569">
    <property type="entry name" value="AMIDOHYDROLASE"/>
    <property type="match status" value="1"/>
</dbReference>
<dbReference type="InterPro" id="IPR006680">
    <property type="entry name" value="Amidohydro-rel"/>
</dbReference>
<sequence length="303" mass="32785">MHDRALPAAKPDGAVIFDSHCHAWRRWPYDARVPDPNHRGSIGGLLYELDAAGVDRAAVVCARIGAGSLANDDNNDYVAAAACRHPDRLVVMADVDSRWLPEHHTPGAADRLRGAAERYELTAFTHYVHDEDDGWFGSDDGAEFFGTAADLGLVASLSVSPSWFPAVGAVAAGNPTLPILLHHLGHLRLDDPAFGAARAGLLALADRPNVMVKVSGFHYLTTPSWGFPYPDVCERVLRPIAHAFGPHRLAWGSDFPVARQHVSYAQSLAMVRDHTPWWTDAERALVLGGSLGRVGLDGPHRSP</sequence>
<dbReference type="SUPFAM" id="SSF51556">
    <property type="entry name" value="Metallo-dependent hydrolases"/>
    <property type="match status" value="1"/>
</dbReference>
<reference evidence="3 4" key="1">
    <citation type="submission" date="2019-02" db="EMBL/GenBank/DDBJ databases">
        <title>Kribbella capetownensis sp. nov. and Kribbella speibonae sp. nov., isolated from soil.</title>
        <authorList>
            <person name="Curtis S.M."/>
            <person name="Norton I."/>
            <person name="Everest G.J."/>
            <person name="Meyers P.R."/>
        </authorList>
    </citation>
    <scope>NUCLEOTIDE SEQUENCE [LARGE SCALE GENOMIC DNA]</scope>
    <source>
        <strain evidence="3 4">NRRL B-24813</strain>
    </source>
</reference>
<dbReference type="PANTHER" id="PTHR43569:SF2">
    <property type="entry name" value="AMIDOHYDROLASE-RELATED DOMAIN-CONTAINING PROTEIN"/>
    <property type="match status" value="1"/>
</dbReference>
<comment type="similarity">
    <text evidence="1">Belongs to the metallo-dependent hydrolases superfamily.</text>
</comment>
<keyword evidence="4" id="KW-1185">Reference proteome</keyword>
<accession>A0A4R0K1D5</accession>
<protein>
    <recommendedName>
        <fullName evidence="2">Amidohydrolase-related domain-containing protein</fullName>
    </recommendedName>
</protein>
<evidence type="ECO:0000313" key="4">
    <source>
        <dbReference type="Proteomes" id="UP000291144"/>
    </source>
</evidence>
<dbReference type="AlphaFoldDB" id="A0A4R0K1D5"/>